<reference evidence="1" key="1">
    <citation type="journal article" date="2017" name="Nature">
        <title>The sunflower genome provides insights into oil metabolism, flowering and Asterid evolution.</title>
        <authorList>
            <person name="Badouin H."/>
            <person name="Gouzy J."/>
            <person name="Grassa C.J."/>
            <person name="Murat F."/>
            <person name="Staton S.E."/>
            <person name="Cottret L."/>
            <person name="Lelandais-Briere C."/>
            <person name="Owens G.L."/>
            <person name="Carrere S."/>
            <person name="Mayjonade B."/>
            <person name="Legrand L."/>
            <person name="Gill N."/>
            <person name="Kane N.C."/>
            <person name="Bowers J.E."/>
            <person name="Hubner S."/>
            <person name="Bellec A."/>
            <person name="Berard A."/>
            <person name="Berges H."/>
            <person name="Blanchet N."/>
            <person name="Boniface M.C."/>
            <person name="Brunel D."/>
            <person name="Catrice O."/>
            <person name="Chaidir N."/>
            <person name="Claudel C."/>
            <person name="Donnadieu C."/>
            <person name="Faraut T."/>
            <person name="Fievet G."/>
            <person name="Helmstetter N."/>
            <person name="King M."/>
            <person name="Knapp S.J."/>
            <person name="Lai Z."/>
            <person name="Le Paslier M.C."/>
            <person name="Lippi Y."/>
            <person name="Lorenzon L."/>
            <person name="Mandel J.R."/>
            <person name="Marage G."/>
            <person name="Marchand G."/>
            <person name="Marquand E."/>
            <person name="Bret-Mestries E."/>
            <person name="Morien E."/>
            <person name="Nambeesan S."/>
            <person name="Nguyen T."/>
            <person name="Pegot-Espagnet P."/>
            <person name="Pouilly N."/>
            <person name="Raftis F."/>
            <person name="Sallet E."/>
            <person name="Schiex T."/>
            <person name="Thomas J."/>
            <person name="Vandecasteele C."/>
            <person name="Vares D."/>
            <person name="Vear F."/>
            <person name="Vautrin S."/>
            <person name="Crespi M."/>
            <person name="Mangin B."/>
            <person name="Burke J.M."/>
            <person name="Salse J."/>
            <person name="Munos S."/>
            <person name="Vincourt P."/>
            <person name="Rieseberg L.H."/>
            <person name="Langlade N.B."/>
        </authorList>
    </citation>
    <scope>NUCLEOTIDE SEQUENCE</scope>
    <source>
        <tissue evidence="1">Leaves</tissue>
    </source>
</reference>
<comment type="caution">
    <text evidence="1">The sequence shown here is derived from an EMBL/GenBank/DDBJ whole genome shotgun (WGS) entry which is preliminary data.</text>
</comment>
<reference evidence="1" key="2">
    <citation type="submission" date="2020-06" db="EMBL/GenBank/DDBJ databases">
        <title>Helianthus annuus Genome sequencing and assembly Release 2.</title>
        <authorList>
            <person name="Gouzy J."/>
            <person name="Langlade N."/>
            <person name="Munos S."/>
        </authorList>
    </citation>
    <scope>NUCLEOTIDE SEQUENCE</scope>
    <source>
        <tissue evidence="1">Leaves</tissue>
    </source>
</reference>
<organism evidence="1 2">
    <name type="scientific">Helianthus annuus</name>
    <name type="common">Common sunflower</name>
    <dbReference type="NCBI Taxonomy" id="4232"/>
    <lineage>
        <taxon>Eukaryota</taxon>
        <taxon>Viridiplantae</taxon>
        <taxon>Streptophyta</taxon>
        <taxon>Embryophyta</taxon>
        <taxon>Tracheophyta</taxon>
        <taxon>Spermatophyta</taxon>
        <taxon>Magnoliopsida</taxon>
        <taxon>eudicotyledons</taxon>
        <taxon>Gunneridae</taxon>
        <taxon>Pentapetalae</taxon>
        <taxon>asterids</taxon>
        <taxon>campanulids</taxon>
        <taxon>Asterales</taxon>
        <taxon>Asteraceae</taxon>
        <taxon>Asteroideae</taxon>
        <taxon>Heliantheae alliance</taxon>
        <taxon>Heliantheae</taxon>
        <taxon>Helianthus</taxon>
    </lineage>
</organism>
<dbReference type="Proteomes" id="UP000215914">
    <property type="component" value="Unassembled WGS sequence"/>
</dbReference>
<dbReference type="EMBL" id="MNCJ02000331">
    <property type="protein sequence ID" value="KAF5758849.1"/>
    <property type="molecule type" value="Genomic_DNA"/>
</dbReference>
<proteinExistence type="predicted"/>
<evidence type="ECO:0000313" key="1">
    <source>
        <dbReference type="EMBL" id="KAF5758849.1"/>
    </source>
</evidence>
<dbReference type="AlphaFoldDB" id="A0A9K3DPB0"/>
<accession>A0A9K3DPB0</accession>
<protein>
    <submittedName>
        <fullName evidence="1">Uncharacterized protein</fullName>
    </submittedName>
</protein>
<dbReference type="Gramene" id="mRNA:HanXRQr2_Chr16g0734151">
    <property type="protein sequence ID" value="mRNA:HanXRQr2_Chr16g0734151"/>
    <property type="gene ID" value="HanXRQr2_Chr16g0734151"/>
</dbReference>
<name>A0A9K3DPB0_HELAN</name>
<keyword evidence="2" id="KW-1185">Reference proteome</keyword>
<evidence type="ECO:0000313" key="2">
    <source>
        <dbReference type="Proteomes" id="UP000215914"/>
    </source>
</evidence>
<gene>
    <name evidence="1" type="ORF">HanXRQr2_Chr16g0734151</name>
</gene>
<sequence>MYNVYIILVKPKRCIGDVKICNARFRRLQKKFVYYGFIAQKMYGLTQKKSCLYQSKTIKTNTDSRFQ</sequence>